<name>A0AAE0G774_9CHLO</name>
<comment type="caution">
    <text evidence="1">The sequence shown here is derived from an EMBL/GenBank/DDBJ whole genome shotgun (WGS) entry which is preliminary data.</text>
</comment>
<dbReference type="EMBL" id="LGRX02008888">
    <property type="protein sequence ID" value="KAK3272580.1"/>
    <property type="molecule type" value="Genomic_DNA"/>
</dbReference>
<proteinExistence type="predicted"/>
<evidence type="ECO:0000313" key="2">
    <source>
        <dbReference type="Proteomes" id="UP001190700"/>
    </source>
</evidence>
<protein>
    <submittedName>
        <fullName evidence="1">Uncharacterized protein</fullName>
    </submittedName>
</protein>
<sequence>MSLVLTVSELYELGLGLGNVRHRAIPNASASTNDNRLPCYSLKLSSVTIYGKIWKLTCRRPTAPLRTAREHVKCASELRL</sequence>
<reference evidence="1 2" key="1">
    <citation type="journal article" date="2015" name="Genome Biol. Evol.">
        <title>Comparative Genomics of a Bacterivorous Green Alga Reveals Evolutionary Causalities and Consequences of Phago-Mixotrophic Mode of Nutrition.</title>
        <authorList>
            <person name="Burns J.A."/>
            <person name="Paasch A."/>
            <person name="Narechania A."/>
            <person name="Kim E."/>
        </authorList>
    </citation>
    <scope>NUCLEOTIDE SEQUENCE [LARGE SCALE GENOMIC DNA]</scope>
    <source>
        <strain evidence="1 2">PLY_AMNH</strain>
    </source>
</reference>
<organism evidence="1 2">
    <name type="scientific">Cymbomonas tetramitiformis</name>
    <dbReference type="NCBI Taxonomy" id="36881"/>
    <lineage>
        <taxon>Eukaryota</taxon>
        <taxon>Viridiplantae</taxon>
        <taxon>Chlorophyta</taxon>
        <taxon>Pyramimonadophyceae</taxon>
        <taxon>Pyramimonadales</taxon>
        <taxon>Pyramimonadaceae</taxon>
        <taxon>Cymbomonas</taxon>
    </lineage>
</organism>
<dbReference type="Proteomes" id="UP001190700">
    <property type="component" value="Unassembled WGS sequence"/>
</dbReference>
<dbReference type="AlphaFoldDB" id="A0AAE0G774"/>
<gene>
    <name evidence="1" type="ORF">CYMTET_19131</name>
</gene>
<accession>A0AAE0G774</accession>
<keyword evidence="2" id="KW-1185">Reference proteome</keyword>
<evidence type="ECO:0000313" key="1">
    <source>
        <dbReference type="EMBL" id="KAK3272580.1"/>
    </source>
</evidence>